<feature type="transmembrane region" description="Helical" evidence="7">
    <location>
        <begin position="12"/>
        <end position="35"/>
    </location>
</feature>
<protein>
    <submittedName>
        <fullName evidence="8">O-antigen/teichoic acid export membrane protein</fullName>
    </submittedName>
</protein>
<dbReference type="AlphaFoldDB" id="A0A8E2D6E4"/>
<proteinExistence type="inferred from homology"/>
<feature type="transmembrane region" description="Helical" evidence="7">
    <location>
        <begin position="111"/>
        <end position="131"/>
    </location>
</feature>
<keyword evidence="4 7" id="KW-0812">Transmembrane</keyword>
<dbReference type="PANTHER" id="PTHR30250">
    <property type="entry name" value="PST FAMILY PREDICTED COLANIC ACID TRANSPORTER"/>
    <property type="match status" value="1"/>
</dbReference>
<feature type="transmembrane region" description="Helical" evidence="7">
    <location>
        <begin position="417"/>
        <end position="433"/>
    </location>
</feature>
<keyword evidence="5 7" id="KW-1133">Transmembrane helix</keyword>
<feature type="transmembrane region" description="Helical" evidence="7">
    <location>
        <begin position="439"/>
        <end position="457"/>
    </location>
</feature>
<dbReference type="CDD" id="cd13127">
    <property type="entry name" value="MATE_tuaB_like"/>
    <property type="match status" value="1"/>
</dbReference>
<evidence type="ECO:0000256" key="2">
    <source>
        <dbReference type="ARBA" id="ARBA00007430"/>
    </source>
</evidence>
<keyword evidence="9" id="KW-1185">Reference proteome</keyword>
<feature type="transmembrane region" description="Helical" evidence="7">
    <location>
        <begin position="41"/>
        <end position="67"/>
    </location>
</feature>
<dbReference type="PANTHER" id="PTHR30250:SF10">
    <property type="entry name" value="LIPOPOLYSACCHARIDE BIOSYNTHESIS PROTEIN WZXC"/>
    <property type="match status" value="1"/>
</dbReference>
<dbReference type="EMBL" id="JACCCY010000004">
    <property type="protein sequence ID" value="NYI50810.1"/>
    <property type="molecule type" value="Genomic_DNA"/>
</dbReference>
<feature type="transmembrane region" description="Helical" evidence="7">
    <location>
        <begin position="292"/>
        <end position="311"/>
    </location>
</feature>
<keyword evidence="6 7" id="KW-0472">Membrane</keyword>
<evidence type="ECO:0000256" key="4">
    <source>
        <dbReference type="ARBA" id="ARBA00022692"/>
    </source>
</evidence>
<dbReference type="Proteomes" id="UP000574332">
    <property type="component" value="Unassembled WGS sequence"/>
</dbReference>
<evidence type="ECO:0000256" key="6">
    <source>
        <dbReference type="ARBA" id="ARBA00023136"/>
    </source>
</evidence>
<feature type="transmembrane region" description="Helical" evidence="7">
    <location>
        <begin position="355"/>
        <end position="371"/>
    </location>
</feature>
<reference evidence="8 9" key="1">
    <citation type="submission" date="2020-07" db="EMBL/GenBank/DDBJ databases">
        <title>Genomic Encyclopedia of Type Strains, Phase IV (KMG-IV): sequencing the most valuable type-strain genomes for metagenomic binning, comparative biology and taxonomic classification.</title>
        <authorList>
            <person name="Goeker M."/>
        </authorList>
    </citation>
    <scope>NUCLEOTIDE SEQUENCE [LARGE SCALE GENOMIC DNA]</scope>
    <source>
        <strain evidence="8 9">DSM 23697</strain>
    </source>
</reference>
<dbReference type="InterPro" id="IPR050833">
    <property type="entry name" value="Poly_Biosynth_Transport"/>
</dbReference>
<feature type="transmembrane region" description="Helical" evidence="7">
    <location>
        <begin position="377"/>
        <end position="396"/>
    </location>
</feature>
<dbReference type="RefSeq" id="WP_179400233.1">
    <property type="nucleotide sequence ID" value="NZ_JACCCY010000004.1"/>
</dbReference>
<feature type="transmembrane region" description="Helical" evidence="7">
    <location>
        <begin position="169"/>
        <end position="189"/>
    </location>
</feature>
<comment type="similarity">
    <text evidence="2">Belongs to the polysaccharide synthase family.</text>
</comment>
<comment type="subcellular location">
    <subcellularLocation>
        <location evidence="1">Cell membrane</location>
        <topology evidence="1">Multi-pass membrane protein</topology>
    </subcellularLocation>
</comment>
<evidence type="ECO:0000256" key="3">
    <source>
        <dbReference type="ARBA" id="ARBA00022475"/>
    </source>
</evidence>
<comment type="caution">
    <text evidence="8">The sequence shown here is derived from an EMBL/GenBank/DDBJ whole genome shotgun (WGS) entry which is preliminary data.</text>
</comment>
<evidence type="ECO:0000256" key="5">
    <source>
        <dbReference type="ARBA" id="ARBA00022989"/>
    </source>
</evidence>
<dbReference type="Pfam" id="PF13440">
    <property type="entry name" value="Polysacc_synt_3"/>
    <property type="match status" value="1"/>
</dbReference>
<sequence>MSLRHQIVNSVGWNTSAVFVNTLVQVLRIAVLARILDASDFGLVAISLAVVSFCEIFSDLGFTVPILHKQDITKEQYSSVFWVNNIISVAIYAILFATAPIIASIYGSPELVSIVRTLGLSIIINSFGKIFQTIRTKELQFRFLSIVSIFSSIIGFCFILLLALNGHGVYSLVYGTLIQITLRQIVYFFKGIKSSTIKFYLNMGEIKDFFKIGGYQICAQLCDFIVAKADVFILGKMVGMEELGFYNLAKELILKCYSLMNSISRSVMTASLAKIQEDIERTRKVFSVYSELFAYLGGVIFLFVFIFSSMISKTMYGESYIEIEPILKVLCFYGLFSTFISPSASLTVARGRTDIVLKWTIVTAVISLSLTTASAIFGLYAIVYTQVLISIIFFGLNWKMITNKLIDVSFYDYTKQYIKSIAIMLTIILICSFDIRNIGLLLVCYIIVVITIAMICIQRGFLKYLKR</sequence>
<keyword evidence="3" id="KW-1003">Cell membrane</keyword>
<evidence type="ECO:0000313" key="8">
    <source>
        <dbReference type="EMBL" id="NYI50810.1"/>
    </source>
</evidence>
<organism evidence="8 9">
    <name type="scientific">Macellibacteroides fermentans</name>
    <dbReference type="NCBI Taxonomy" id="879969"/>
    <lineage>
        <taxon>Bacteria</taxon>
        <taxon>Pseudomonadati</taxon>
        <taxon>Bacteroidota</taxon>
        <taxon>Bacteroidia</taxon>
        <taxon>Bacteroidales</taxon>
        <taxon>Porphyromonadaceae</taxon>
        <taxon>Macellibacteroides</taxon>
    </lineage>
</organism>
<gene>
    <name evidence="8" type="ORF">F5613_002972</name>
</gene>
<evidence type="ECO:0000313" key="9">
    <source>
        <dbReference type="Proteomes" id="UP000574332"/>
    </source>
</evidence>
<feature type="transmembrane region" description="Helical" evidence="7">
    <location>
        <begin position="143"/>
        <end position="163"/>
    </location>
</feature>
<feature type="transmembrane region" description="Helical" evidence="7">
    <location>
        <begin position="326"/>
        <end position="348"/>
    </location>
</feature>
<evidence type="ECO:0000256" key="1">
    <source>
        <dbReference type="ARBA" id="ARBA00004651"/>
    </source>
</evidence>
<name>A0A8E2D6E4_9PORP</name>
<feature type="transmembrane region" description="Helical" evidence="7">
    <location>
        <begin position="79"/>
        <end position="105"/>
    </location>
</feature>
<accession>A0A8E2D6E4</accession>
<dbReference type="GO" id="GO:0005886">
    <property type="term" value="C:plasma membrane"/>
    <property type="evidence" value="ECO:0007669"/>
    <property type="project" value="UniProtKB-SubCell"/>
</dbReference>
<evidence type="ECO:0000256" key="7">
    <source>
        <dbReference type="SAM" id="Phobius"/>
    </source>
</evidence>